<feature type="compositionally biased region" description="Low complexity" evidence="1">
    <location>
        <begin position="254"/>
        <end position="266"/>
    </location>
</feature>
<feature type="region of interest" description="Disordered" evidence="1">
    <location>
        <begin position="177"/>
        <end position="206"/>
    </location>
</feature>
<evidence type="ECO:0000256" key="1">
    <source>
        <dbReference type="SAM" id="MobiDB-lite"/>
    </source>
</evidence>
<proteinExistence type="predicted"/>
<keyword evidence="3" id="KW-1185">Reference proteome</keyword>
<name>A0AAD6TNS3_9AGAR</name>
<dbReference type="AlphaFoldDB" id="A0AAD6TNS3"/>
<comment type="caution">
    <text evidence="2">The sequence shown here is derived from an EMBL/GenBank/DDBJ whole genome shotgun (WGS) entry which is preliminary data.</text>
</comment>
<dbReference type="Proteomes" id="UP001222325">
    <property type="component" value="Unassembled WGS sequence"/>
</dbReference>
<dbReference type="EMBL" id="JARJCN010000149">
    <property type="protein sequence ID" value="KAJ7067774.1"/>
    <property type="molecule type" value="Genomic_DNA"/>
</dbReference>
<gene>
    <name evidence="2" type="ORF">B0H15DRAFT_807430</name>
</gene>
<protein>
    <submittedName>
        <fullName evidence="2">Uncharacterized protein</fullName>
    </submittedName>
</protein>
<accession>A0AAD6TNS3</accession>
<reference evidence="2" key="1">
    <citation type="submission" date="2023-03" db="EMBL/GenBank/DDBJ databases">
        <title>Massive genome expansion in bonnet fungi (Mycena s.s.) driven by repeated elements and novel gene families across ecological guilds.</title>
        <authorList>
            <consortium name="Lawrence Berkeley National Laboratory"/>
            <person name="Harder C.B."/>
            <person name="Miyauchi S."/>
            <person name="Viragh M."/>
            <person name="Kuo A."/>
            <person name="Thoen E."/>
            <person name="Andreopoulos B."/>
            <person name="Lu D."/>
            <person name="Skrede I."/>
            <person name="Drula E."/>
            <person name="Henrissat B."/>
            <person name="Morin E."/>
            <person name="Kohler A."/>
            <person name="Barry K."/>
            <person name="LaButti K."/>
            <person name="Morin E."/>
            <person name="Salamov A."/>
            <person name="Lipzen A."/>
            <person name="Mereny Z."/>
            <person name="Hegedus B."/>
            <person name="Baldrian P."/>
            <person name="Stursova M."/>
            <person name="Weitz H."/>
            <person name="Taylor A."/>
            <person name="Grigoriev I.V."/>
            <person name="Nagy L.G."/>
            <person name="Martin F."/>
            <person name="Kauserud H."/>
        </authorList>
    </citation>
    <scope>NUCLEOTIDE SEQUENCE</scope>
    <source>
        <strain evidence="2">CBHHK173m</strain>
    </source>
</reference>
<evidence type="ECO:0000313" key="2">
    <source>
        <dbReference type="EMBL" id="KAJ7067774.1"/>
    </source>
</evidence>
<sequence>MNDLAEYTTPVTGREFFTGPIPDPQDWDSKFNTWNAKHHAIKRVSDEVFALVGQGQETGTYVSVSAKQVALFVAHNEDLWYNLDKKVHGTAPLGYSSFAMHLISFDSSADVWAYFDDQTKSYVYPTSGDGARLDIPSWSTWSVHPQQIGEYRIPGGMALVSQENKDAMDRQIERNWVRQQQAQRRREFKRQAHADGSISKPKPRREVQAAILARTREARGGDPAAGGERRTTRQHLPNHAAAHQEQVPTTGHNTTTPASTSALTPAPTTITAPVQFASNHIPPITTIDLLKVLLGVPFTPFGWIAQWLTFGLEHLTWHEKVLGSIPSPTIFCAATGYGPRCFRNIP</sequence>
<feature type="region of interest" description="Disordered" evidence="1">
    <location>
        <begin position="238"/>
        <end position="266"/>
    </location>
</feature>
<organism evidence="2 3">
    <name type="scientific">Mycena belliarum</name>
    <dbReference type="NCBI Taxonomy" id="1033014"/>
    <lineage>
        <taxon>Eukaryota</taxon>
        <taxon>Fungi</taxon>
        <taxon>Dikarya</taxon>
        <taxon>Basidiomycota</taxon>
        <taxon>Agaricomycotina</taxon>
        <taxon>Agaricomycetes</taxon>
        <taxon>Agaricomycetidae</taxon>
        <taxon>Agaricales</taxon>
        <taxon>Marasmiineae</taxon>
        <taxon>Mycenaceae</taxon>
        <taxon>Mycena</taxon>
    </lineage>
</organism>
<evidence type="ECO:0000313" key="3">
    <source>
        <dbReference type="Proteomes" id="UP001222325"/>
    </source>
</evidence>